<dbReference type="SUPFAM" id="SSF51445">
    <property type="entry name" value="(Trans)glycosidases"/>
    <property type="match status" value="1"/>
</dbReference>
<dbReference type="CDD" id="cd06592">
    <property type="entry name" value="GH31_NET37"/>
    <property type="match status" value="1"/>
</dbReference>
<feature type="domain" description="Glycoside hydrolase family 31 TIM barrel" evidence="6">
    <location>
        <begin position="229"/>
        <end position="521"/>
    </location>
</feature>
<feature type="transmembrane region" description="Helical" evidence="5">
    <location>
        <begin position="7"/>
        <end position="24"/>
    </location>
</feature>
<sequence>MEIIRSAVDLLVVILALVIIPLWFSPSVRNPPCQCSQESSSKSGSISVSRVSDHITIKDSNESTLGSIFIKGSDFPGKYTFSTASNNCVNVVYKTDRSTIHHVSSGVWYGGPQYYTARWPLSREDVAYQHYVSDDLLLHPGRFGSILERYWLSSSGIAIYFPHDDVDLYYGVEHGDIKIGSMEGVMDYFICKSGSSLKETHEYMIKSFFRKPTKIPDVRMLQQPIWSTWVRYKTEINETIIISFAQEITDHGFKCSQLEIDDTYTTNYGDMQFDPSRFPNPKQMLQKLKQMDYRVTSWVHPFVNYDTAAFQEGVAKNYFVKNKVRNVTGLMKWWQGTGALIDFYNPEAEDWYSKKLAYFQHVGIDSFKFDGGEYIYMPSELGYNQNLLTQNYVRMASKFGSMVETRAAYRNQDSNIYLRMMDKHSYWGFNNGLKSMIPSALHLSIIGYHFILPDMIGGNAMVEDDEVMFKLSIKPEKELYIRWFQLVAFLPSMQISISPWQYDEETTSIALEATRLHEELVAPLILSLAEQTIVDGTPIIRPLWWNFPNDLNTLDIEDQFLIGNSLLVAPVVEPKVSYRKVYLPDGVWVDMNNQDVSYRGPLWIDYAVTIKTVPYFKIIA</sequence>
<dbReference type="SUPFAM" id="SSF51011">
    <property type="entry name" value="Glycosyl hydrolase domain"/>
    <property type="match status" value="1"/>
</dbReference>
<keyword evidence="5" id="KW-1133">Transmembrane helix</keyword>
<evidence type="ECO:0000259" key="6">
    <source>
        <dbReference type="Pfam" id="PF01055"/>
    </source>
</evidence>
<dbReference type="Gene3D" id="3.20.20.80">
    <property type="entry name" value="Glycosidases"/>
    <property type="match status" value="1"/>
</dbReference>
<comment type="similarity">
    <text evidence="1 4">Belongs to the glycosyl hydrolase 31 family.</text>
</comment>
<accession>A0A7J7J1N0</accession>
<evidence type="ECO:0000256" key="2">
    <source>
        <dbReference type="ARBA" id="ARBA00022801"/>
    </source>
</evidence>
<protein>
    <recommendedName>
        <fullName evidence="10">KIAA1161</fullName>
    </recommendedName>
</protein>
<reference evidence="8" key="1">
    <citation type="submission" date="2020-06" db="EMBL/GenBank/DDBJ databases">
        <title>Draft genome of Bugula neritina, a colonial animal packing powerful symbionts and potential medicines.</title>
        <authorList>
            <person name="Rayko M."/>
        </authorList>
    </citation>
    <scope>NUCLEOTIDE SEQUENCE [LARGE SCALE GENOMIC DNA]</scope>
    <source>
        <strain evidence="8">Kwan_BN1</strain>
    </source>
</reference>
<dbReference type="Proteomes" id="UP000593567">
    <property type="component" value="Unassembled WGS sequence"/>
</dbReference>
<keyword evidence="3 4" id="KW-0326">Glycosidase</keyword>
<keyword evidence="5" id="KW-0812">Transmembrane</keyword>
<dbReference type="AlphaFoldDB" id="A0A7J7J1N0"/>
<evidence type="ECO:0000256" key="1">
    <source>
        <dbReference type="ARBA" id="ARBA00007806"/>
    </source>
</evidence>
<dbReference type="GO" id="GO:0004553">
    <property type="term" value="F:hydrolase activity, hydrolyzing O-glycosyl compounds"/>
    <property type="evidence" value="ECO:0007669"/>
    <property type="project" value="InterPro"/>
</dbReference>
<dbReference type="EMBL" id="VXIV02003194">
    <property type="protein sequence ID" value="KAF6020080.1"/>
    <property type="molecule type" value="Genomic_DNA"/>
</dbReference>
<organism evidence="8 9">
    <name type="scientific">Bugula neritina</name>
    <name type="common">Brown bryozoan</name>
    <name type="synonym">Sertularia neritina</name>
    <dbReference type="NCBI Taxonomy" id="10212"/>
    <lineage>
        <taxon>Eukaryota</taxon>
        <taxon>Metazoa</taxon>
        <taxon>Spiralia</taxon>
        <taxon>Lophotrochozoa</taxon>
        <taxon>Bryozoa</taxon>
        <taxon>Gymnolaemata</taxon>
        <taxon>Cheilostomatida</taxon>
        <taxon>Flustrina</taxon>
        <taxon>Buguloidea</taxon>
        <taxon>Bugulidae</taxon>
        <taxon>Bugula</taxon>
    </lineage>
</organism>
<evidence type="ECO:0000313" key="9">
    <source>
        <dbReference type="Proteomes" id="UP000593567"/>
    </source>
</evidence>
<evidence type="ECO:0000256" key="4">
    <source>
        <dbReference type="RuleBase" id="RU361185"/>
    </source>
</evidence>
<dbReference type="InterPro" id="IPR017853">
    <property type="entry name" value="GH"/>
</dbReference>
<dbReference type="OrthoDB" id="10070917at2759"/>
<name>A0A7J7J1N0_BUGNE</name>
<dbReference type="Gene3D" id="2.60.40.1180">
    <property type="entry name" value="Golgi alpha-mannosidase II"/>
    <property type="match status" value="1"/>
</dbReference>
<dbReference type="Pfam" id="PF01055">
    <property type="entry name" value="Glyco_hydro_31_2nd"/>
    <property type="match status" value="1"/>
</dbReference>
<evidence type="ECO:0008006" key="10">
    <source>
        <dbReference type="Google" id="ProtNLM"/>
    </source>
</evidence>
<proteinExistence type="inferred from homology"/>
<evidence type="ECO:0000259" key="7">
    <source>
        <dbReference type="Pfam" id="PF21365"/>
    </source>
</evidence>
<dbReference type="PANTHER" id="PTHR43053:SF4">
    <property type="entry name" value="MYOGENESIS-REGULATING GLYCOSIDASE"/>
    <property type="match status" value="1"/>
</dbReference>
<dbReference type="InterPro" id="IPR013780">
    <property type="entry name" value="Glyco_hydro_b"/>
</dbReference>
<dbReference type="InterPro" id="IPR050985">
    <property type="entry name" value="Alpha-glycosidase_related"/>
</dbReference>
<evidence type="ECO:0000256" key="5">
    <source>
        <dbReference type="SAM" id="Phobius"/>
    </source>
</evidence>
<dbReference type="Pfam" id="PF21365">
    <property type="entry name" value="Glyco_hydro_31_3rd"/>
    <property type="match status" value="1"/>
</dbReference>
<dbReference type="InterPro" id="IPR048395">
    <property type="entry name" value="Glyco_hydro_31_C"/>
</dbReference>
<evidence type="ECO:0000256" key="3">
    <source>
        <dbReference type="ARBA" id="ARBA00023295"/>
    </source>
</evidence>
<dbReference type="GO" id="GO:0005975">
    <property type="term" value="P:carbohydrate metabolic process"/>
    <property type="evidence" value="ECO:0007669"/>
    <property type="project" value="InterPro"/>
</dbReference>
<evidence type="ECO:0000313" key="8">
    <source>
        <dbReference type="EMBL" id="KAF6020080.1"/>
    </source>
</evidence>
<gene>
    <name evidence="8" type="ORF">EB796_021627</name>
</gene>
<keyword evidence="9" id="KW-1185">Reference proteome</keyword>
<comment type="caution">
    <text evidence="8">The sequence shown here is derived from an EMBL/GenBank/DDBJ whole genome shotgun (WGS) entry which is preliminary data.</text>
</comment>
<dbReference type="InterPro" id="IPR000322">
    <property type="entry name" value="Glyco_hydro_31_TIM"/>
</dbReference>
<feature type="domain" description="Glycosyl hydrolase family 31 C-terminal" evidence="7">
    <location>
        <begin position="536"/>
        <end position="616"/>
    </location>
</feature>
<keyword evidence="2 4" id="KW-0378">Hydrolase</keyword>
<keyword evidence="5" id="KW-0472">Membrane</keyword>
<dbReference type="PANTHER" id="PTHR43053">
    <property type="entry name" value="GLYCOSIDASE FAMILY 31"/>
    <property type="match status" value="1"/>
</dbReference>